<protein>
    <submittedName>
        <fullName evidence="2">Uncharacterized protein</fullName>
    </submittedName>
</protein>
<dbReference type="Proteomes" id="UP000572635">
    <property type="component" value="Unassembled WGS sequence"/>
</dbReference>
<feature type="region of interest" description="Disordered" evidence="1">
    <location>
        <begin position="34"/>
        <end position="63"/>
    </location>
</feature>
<organism evidence="2 3">
    <name type="scientific">Nocardiopsis composta</name>
    <dbReference type="NCBI Taxonomy" id="157465"/>
    <lineage>
        <taxon>Bacteria</taxon>
        <taxon>Bacillati</taxon>
        <taxon>Actinomycetota</taxon>
        <taxon>Actinomycetes</taxon>
        <taxon>Streptosporangiales</taxon>
        <taxon>Nocardiopsidaceae</taxon>
        <taxon>Nocardiopsis</taxon>
    </lineage>
</organism>
<reference evidence="2 3" key="1">
    <citation type="submission" date="2020-08" db="EMBL/GenBank/DDBJ databases">
        <title>Sequencing the genomes of 1000 actinobacteria strains.</title>
        <authorList>
            <person name="Klenk H.-P."/>
        </authorList>
    </citation>
    <scope>NUCLEOTIDE SEQUENCE [LARGE SCALE GENOMIC DNA]</scope>
    <source>
        <strain evidence="2 3">DSM 44551</strain>
    </source>
</reference>
<sequence>MDSHEYVSFPAVGMESMTGGLTVAVVPAGRFSFSRPSRKGFSRERLADAESPSGRSPQARGPAAIEVRQAWRRPEPRRHGVIGTLIAARIRSALTGSDRLPVVDGTTGGRAIAVIESPGDKAPEIR</sequence>
<accession>A0A7W8QHX9</accession>
<keyword evidence="3" id="KW-1185">Reference proteome</keyword>
<dbReference type="RefSeq" id="WP_184388477.1">
    <property type="nucleotide sequence ID" value="NZ_BAAAJD010000023.1"/>
</dbReference>
<dbReference type="AlphaFoldDB" id="A0A7W8QHX9"/>
<gene>
    <name evidence="2" type="ORF">HDA36_000618</name>
</gene>
<dbReference type="EMBL" id="JACHDB010000001">
    <property type="protein sequence ID" value="MBB5430534.1"/>
    <property type="molecule type" value="Genomic_DNA"/>
</dbReference>
<comment type="caution">
    <text evidence="2">The sequence shown here is derived from an EMBL/GenBank/DDBJ whole genome shotgun (WGS) entry which is preliminary data.</text>
</comment>
<proteinExistence type="predicted"/>
<evidence type="ECO:0000313" key="3">
    <source>
        <dbReference type="Proteomes" id="UP000572635"/>
    </source>
</evidence>
<evidence type="ECO:0000256" key="1">
    <source>
        <dbReference type="SAM" id="MobiDB-lite"/>
    </source>
</evidence>
<evidence type="ECO:0000313" key="2">
    <source>
        <dbReference type="EMBL" id="MBB5430534.1"/>
    </source>
</evidence>
<name>A0A7W8QHX9_9ACTN</name>